<sequence>MYLPQIIRRGSPFLALFTPWDKSQWIASDDTVRGGKSHSSLELIEPRTPDNPCWVSIAKFSGHLDYAALGGSGFASQRTVDDWPGLDLSDYDSIVLEIPYTDGKKYSFNLKDTVLPPTEDGREQATISWEFDFQLSPTDARHKAGSVDRVVIKFADLVPTFRGTVQNDTEPLDLANIKRVNIMIRSFFAQQDGYFDLRIKSIVARNEASAPAKLRSLL</sequence>
<dbReference type="GO" id="GO:0051082">
    <property type="term" value="F:unfolded protein binding"/>
    <property type="evidence" value="ECO:0007669"/>
    <property type="project" value="TreeGrafter"/>
</dbReference>
<comment type="caution">
    <text evidence="3">The sequence shown here is derived from an EMBL/GenBank/DDBJ whole genome shotgun (WGS) entry which is preliminary data.</text>
</comment>
<protein>
    <submittedName>
        <fullName evidence="3">Complex I intermediate-associated protein 30</fullName>
    </submittedName>
</protein>
<dbReference type="GO" id="GO:0010257">
    <property type="term" value="P:NADH dehydrogenase complex assembly"/>
    <property type="evidence" value="ECO:0007669"/>
    <property type="project" value="TreeGrafter"/>
</dbReference>
<evidence type="ECO:0000313" key="3">
    <source>
        <dbReference type="EMBL" id="KAH7141124.1"/>
    </source>
</evidence>
<accession>A0A9P9J4Q3</accession>
<dbReference type="AlphaFoldDB" id="A0A9P9J4Q3"/>
<dbReference type="Pfam" id="PF08547">
    <property type="entry name" value="CIA30"/>
    <property type="match status" value="1"/>
</dbReference>
<dbReference type="SUPFAM" id="SSF49785">
    <property type="entry name" value="Galactose-binding domain-like"/>
    <property type="match status" value="1"/>
</dbReference>
<dbReference type="Proteomes" id="UP000738349">
    <property type="component" value="Unassembled WGS sequence"/>
</dbReference>
<comment type="similarity">
    <text evidence="1">Belongs to the CIA30 family.</text>
</comment>
<evidence type="ECO:0000313" key="4">
    <source>
        <dbReference type="Proteomes" id="UP000738349"/>
    </source>
</evidence>
<dbReference type="InterPro" id="IPR039131">
    <property type="entry name" value="NDUFAF1"/>
</dbReference>
<dbReference type="InterPro" id="IPR013857">
    <property type="entry name" value="NADH-UbQ_OxRdtase-assoc_prot30"/>
</dbReference>
<gene>
    <name evidence="3" type="ORF">EDB81DRAFT_692785</name>
</gene>
<dbReference type="PANTHER" id="PTHR13194">
    <property type="entry name" value="COMPLEX I INTERMEDIATE-ASSOCIATED PROTEIN 30"/>
    <property type="match status" value="1"/>
</dbReference>
<reference evidence="3" key="1">
    <citation type="journal article" date="2021" name="Nat. Commun.">
        <title>Genetic determinants of endophytism in the Arabidopsis root mycobiome.</title>
        <authorList>
            <person name="Mesny F."/>
            <person name="Miyauchi S."/>
            <person name="Thiergart T."/>
            <person name="Pickel B."/>
            <person name="Atanasova L."/>
            <person name="Karlsson M."/>
            <person name="Huettel B."/>
            <person name="Barry K.W."/>
            <person name="Haridas S."/>
            <person name="Chen C."/>
            <person name="Bauer D."/>
            <person name="Andreopoulos W."/>
            <person name="Pangilinan J."/>
            <person name="LaButti K."/>
            <person name="Riley R."/>
            <person name="Lipzen A."/>
            <person name="Clum A."/>
            <person name="Drula E."/>
            <person name="Henrissat B."/>
            <person name="Kohler A."/>
            <person name="Grigoriev I.V."/>
            <person name="Martin F.M."/>
            <person name="Hacquard S."/>
        </authorList>
    </citation>
    <scope>NUCLEOTIDE SEQUENCE</scope>
    <source>
        <strain evidence="3">MPI-CAGE-AT-0147</strain>
    </source>
</reference>
<evidence type="ECO:0000256" key="1">
    <source>
        <dbReference type="ARBA" id="ARBA00007884"/>
    </source>
</evidence>
<proteinExistence type="inferred from homology"/>
<feature type="domain" description="NADH:ubiquinone oxidoreductase intermediate-associated protein 30" evidence="2">
    <location>
        <begin position="22"/>
        <end position="199"/>
    </location>
</feature>
<dbReference type="OrthoDB" id="426386at2759"/>
<dbReference type="PANTHER" id="PTHR13194:SF19">
    <property type="entry name" value="NAD(P)-BINDING ROSSMANN-FOLD SUPERFAMILY PROTEIN"/>
    <property type="match status" value="1"/>
</dbReference>
<dbReference type="EMBL" id="JAGMUV010000011">
    <property type="protein sequence ID" value="KAH7141124.1"/>
    <property type="molecule type" value="Genomic_DNA"/>
</dbReference>
<name>A0A9P9J4Q3_9HYPO</name>
<evidence type="ECO:0000259" key="2">
    <source>
        <dbReference type="Pfam" id="PF08547"/>
    </source>
</evidence>
<dbReference type="InterPro" id="IPR008979">
    <property type="entry name" value="Galactose-bd-like_sf"/>
</dbReference>
<organism evidence="3 4">
    <name type="scientific">Dactylonectria macrodidyma</name>
    <dbReference type="NCBI Taxonomy" id="307937"/>
    <lineage>
        <taxon>Eukaryota</taxon>
        <taxon>Fungi</taxon>
        <taxon>Dikarya</taxon>
        <taxon>Ascomycota</taxon>
        <taxon>Pezizomycotina</taxon>
        <taxon>Sordariomycetes</taxon>
        <taxon>Hypocreomycetidae</taxon>
        <taxon>Hypocreales</taxon>
        <taxon>Nectriaceae</taxon>
        <taxon>Dactylonectria</taxon>
    </lineage>
</organism>
<keyword evidence="4" id="KW-1185">Reference proteome</keyword>